<gene>
    <name evidence="1" type="ORF">DM484_01230</name>
</gene>
<protein>
    <submittedName>
        <fullName evidence="1">Uncharacterized protein</fullName>
    </submittedName>
</protein>
<dbReference type="Proteomes" id="UP000249396">
    <property type="component" value="Unassembled WGS sequence"/>
</dbReference>
<reference evidence="1 2" key="1">
    <citation type="journal article" date="2018" name="Aquat. Microb. Ecol.">
        <title>Gammaproteobacterial methanotrophs dominate.</title>
        <authorList>
            <person name="Rissanen A.J."/>
            <person name="Saarenheimo J."/>
            <person name="Tiirola M."/>
            <person name="Peura S."/>
            <person name="Aalto S.L."/>
            <person name="Karvinen A."/>
            <person name="Nykanen H."/>
        </authorList>
    </citation>
    <scope>NUCLEOTIDE SEQUENCE [LARGE SCALE GENOMIC DNA]</scope>
    <source>
        <strain evidence="1">AMbin10</strain>
    </source>
</reference>
<evidence type="ECO:0000313" key="1">
    <source>
        <dbReference type="EMBL" id="PZN85893.1"/>
    </source>
</evidence>
<accession>A0A2W4RSJ5</accession>
<proteinExistence type="predicted"/>
<organism evidence="1 2">
    <name type="scientific">Candidatus Methylumidiphilus alinenensis</name>
    <dbReference type="NCBI Taxonomy" id="2202197"/>
    <lineage>
        <taxon>Bacteria</taxon>
        <taxon>Pseudomonadati</taxon>
        <taxon>Pseudomonadota</taxon>
        <taxon>Gammaproteobacteria</taxon>
        <taxon>Methylococcales</taxon>
        <taxon>Candidatus Methylumidiphilus</taxon>
    </lineage>
</organism>
<comment type="caution">
    <text evidence="1">The sequence shown here is derived from an EMBL/GenBank/DDBJ whole genome shotgun (WGS) entry which is preliminary data.</text>
</comment>
<name>A0A2W4RSJ5_9GAMM</name>
<sequence>MIQNTTDDAIEIRASLGGVELRFSSNLMGFLANRKECGRFHLGDWLQALDGDMLGHLQQLAEMALQGSPTMGMAMEDLALVVMHALAAERQAGEVIFNTDELGLHVELLCMLATLERLRRRGLLSYASVISIELDADNSFVLSPDAFAQEDDMRRQVARGLH</sequence>
<evidence type="ECO:0000313" key="2">
    <source>
        <dbReference type="Proteomes" id="UP000249396"/>
    </source>
</evidence>
<dbReference type="AlphaFoldDB" id="A0A2W4RSJ5"/>
<dbReference type="EMBL" id="QJPH01000103">
    <property type="protein sequence ID" value="PZN85893.1"/>
    <property type="molecule type" value="Genomic_DNA"/>
</dbReference>